<sequence length="69" mass="8167">MPTWYEDQTLQTYTTTYESDQDLNEEIIAALDHGWLPERVDRVRPRNLRRGDRISGSAWTVTWVRKNAS</sequence>
<protein>
    <submittedName>
        <fullName evidence="1">Uncharacterized protein</fullName>
    </submittedName>
</protein>
<comment type="caution">
    <text evidence="1">The sequence shown here is derived from an EMBL/GenBank/DDBJ whole genome shotgun (WGS) entry which is preliminary data.</text>
</comment>
<organism evidence="1 2">
    <name type="scientific">Nitrolancea hollandica Lb</name>
    <dbReference type="NCBI Taxonomy" id="1129897"/>
    <lineage>
        <taxon>Bacteria</taxon>
        <taxon>Pseudomonadati</taxon>
        <taxon>Thermomicrobiota</taxon>
        <taxon>Thermomicrobia</taxon>
        <taxon>Sphaerobacterales</taxon>
        <taxon>Sphaerobacterineae</taxon>
        <taxon>Sphaerobacteraceae</taxon>
        <taxon>Nitrolancea</taxon>
    </lineage>
</organism>
<dbReference type="AlphaFoldDB" id="I4EKS4"/>
<keyword evidence="2" id="KW-1185">Reference proteome</keyword>
<proteinExistence type="predicted"/>
<name>I4EKS4_9BACT</name>
<dbReference type="RefSeq" id="WP_008480087.1">
    <property type="nucleotide sequence ID" value="NZ_CAGS01000422.1"/>
</dbReference>
<reference evidence="1 2" key="1">
    <citation type="journal article" date="2012" name="ISME J.">
        <title>Nitrification expanded: discovery, physiology and genomics of a nitrite-oxidizing bacterium from the phylum Chloroflexi.</title>
        <authorList>
            <person name="Sorokin D.Y."/>
            <person name="Lucker S."/>
            <person name="Vejmelkova D."/>
            <person name="Kostrikina N.A."/>
            <person name="Kleerebezem R."/>
            <person name="Rijpstra W.I."/>
            <person name="Damste J.S."/>
            <person name="Le Paslier D."/>
            <person name="Muyzer G."/>
            <person name="Wagner M."/>
            <person name="van Loosdrecht M.C."/>
            <person name="Daims H."/>
        </authorList>
    </citation>
    <scope>NUCLEOTIDE SEQUENCE [LARGE SCALE GENOMIC DNA]</scope>
    <source>
        <strain evidence="2">none</strain>
    </source>
</reference>
<dbReference type="Proteomes" id="UP000004221">
    <property type="component" value="Unassembled WGS sequence"/>
</dbReference>
<dbReference type="EMBL" id="CAGS01000422">
    <property type="protein sequence ID" value="CCF85286.1"/>
    <property type="molecule type" value="Genomic_DNA"/>
</dbReference>
<evidence type="ECO:0000313" key="1">
    <source>
        <dbReference type="EMBL" id="CCF85286.1"/>
    </source>
</evidence>
<gene>
    <name evidence="1" type="ORF">NITHO_4790002</name>
</gene>
<accession>I4EKS4</accession>
<evidence type="ECO:0000313" key="2">
    <source>
        <dbReference type="Proteomes" id="UP000004221"/>
    </source>
</evidence>